<evidence type="ECO:0000256" key="10">
    <source>
        <dbReference type="ARBA" id="ARBA00023136"/>
    </source>
</evidence>
<evidence type="ECO:0000256" key="15">
    <source>
        <dbReference type="SAM" id="SignalP"/>
    </source>
</evidence>
<dbReference type="CDD" id="cd00063">
    <property type="entry name" value="FN3"/>
    <property type="match status" value="1"/>
</dbReference>
<evidence type="ECO:0000256" key="13">
    <source>
        <dbReference type="ARBA" id="ARBA00023180"/>
    </source>
</evidence>
<feature type="region of interest" description="Disordered" evidence="14">
    <location>
        <begin position="307"/>
        <end position="381"/>
    </location>
</feature>
<dbReference type="InterPro" id="IPR015152">
    <property type="entry name" value="Growth/epo_recpt_lig-bind"/>
</dbReference>
<dbReference type="FunFam" id="2.60.40.10:FF:000287">
    <property type="entry name" value="Prolactin receptor"/>
    <property type="match status" value="1"/>
</dbReference>
<evidence type="ECO:0000256" key="14">
    <source>
        <dbReference type="SAM" id="MobiDB-lite"/>
    </source>
</evidence>
<dbReference type="AlphaFoldDB" id="A0A9Q0IMD3"/>
<evidence type="ECO:0000256" key="2">
    <source>
        <dbReference type="ARBA" id="ARBA00007885"/>
    </source>
</evidence>
<accession>A0A9Q0IMD3</accession>
<dbReference type="InterPro" id="IPR013783">
    <property type="entry name" value="Ig-like_fold"/>
</dbReference>
<keyword evidence="13" id="KW-0325">Glycoprotein</keyword>
<comment type="subcellular location">
    <subcellularLocation>
        <location evidence="1">Membrane</location>
        <topology evidence="1">Single-pass type I membrane protein</topology>
    </subcellularLocation>
</comment>
<evidence type="ECO:0000256" key="11">
    <source>
        <dbReference type="ARBA" id="ARBA00023157"/>
    </source>
</evidence>
<protein>
    <recommendedName>
        <fullName evidence="3">Prolactin receptor</fullName>
    </recommendedName>
</protein>
<evidence type="ECO:0000256" key="7">
    <source>
        <dbReference type="ARBA" id="ARBA00022737"/>
    </source>
</evidence>
<reference evidence="17" key="1">
    <citation type="submission" date="2022-07" db="EMBL/GenBank/DDBJ databases">
        <title>Chromosome-level genome of Muraenolepis orangiensis.</title>
        <authorList>
            <person name="Kim J."/>
        </authorList>
    </citation>
    <scope>NUCLEOTIDE SEQUENCE</scope>
    <source>
        <strain evidence="17">KU_S4_2022</strain>
        <tissue evidence="17">Muscle</tissue>
    </source>
</reference>
<feature type="signal peptide" evidence="15">
    <location>
        <begin position="1"/>
        <end position="18"/>
    </location>
</feature>
<dbReference type="InterPro" id="IPR003961">
    <property type="entry name" value="FN3_dom"/>
</dbReference>
<dbReference type="FunFam" id="2.60.40.10:FF:000358">
    <property type="entry name" value="Prolactin receptor"/>
    <property type="match status" value="1"/>
</dbReference>
<evidence type="ECO:0000259" key="16">
    <source>
        <dbReference type="PROSITE" id="PS50853"/>
    </source>
</evidence>
<keyword evidence="5" id="KW-0479">Metal-binding</keyword>
<dbReference type="OrthoDB" id="8858139at2759"/>
<dbReference type="Gene3D" id="2.60.40.10">
    <property type="entry name" value="Immunoglobulins"/>
    <property type="match status" value="2"/>
</dbReference>
<keyword evidence="9" id="KW-1133">Transmembrane helix</keyword>
<dbReference type="InterPro" id="IPR036116">
    <property type="entry name" value="FN3_sf"/>
</dbReference>
<evidence type="ECO:0000256" key="4">
    <source>
        <dbReference type="ARBA" id="ARBA00022692"/>
    </source>
</evidence>
<feature type="domain" description="Fibronectin type-III" evidence="16">
    <location>
        <begin position="109"/>
        <end position="208"/>
    </location>
</feature>
<gene>
    <name evidence="17" type="ORF">NHX12_028235</name>
</gene>
<dbReference type="Pfam" id="PF09067">
    <property type="entry name" value="EpoR_lig-bind"/>
    <property type="match status" value="1"/>
</dbReference>
<dbReference type="PANTHER" id="PTHR23037">
    <property type="entry name" value="CYTOKINE RECEPTOR"/>
    <property type="match status" value="1"/>
</dbReference>
<keyword evidence="11" id="KW-1015">Disulfide bond</keyword>
<dbReference type="SUPFAM" id="SSF49265">
    <property type="entry name" value="Fibronectin type III"/>
    <property type="match status" value="2"/>
</dbReference>
<evidence type="ECO:0000256" key="6">
    <source>
        <dbReference type="ARBA" id="ARBA00022729"/>
    </source>
</evidence>
<evidence type="ECO:0000256" key="8">
    <source>
        <dbReference type="ARBA" id="ARBA00022833"/>
    </source>
</evidence>
<keyword evidence="12" id="KW-0675">Receptor</keyword>
<dbReference type="GO" id="GO:0046872">
    <property type="term" value="F:metal ion binding"/>
    <property type="evidence" value="ECO:0007669"/>
    <property type="project" value="UniProtKB-KW"/>
</dbReference>
<keyword evidence="10" id="KW-0472">Membrane</keyword>
<evidence type="ECO:0000256" key="5">
    <source>
        <dbReference type="ARBA" id="ARBA00022723"/>
    </source>
</evidence>
<dbReference type="PROSITE" id="PS50853">
    <property type="entry name" value="FN3"/>
    <property type="match status" value="1"/>
</dbReference>
<evidence type="ECO:0000256" key="1">
    <source>
        <dbReference type="ARBA" id="ARBA00004479"/>
    </source>
</evidence>
<keyword evidence="4" id="KW-0812">Transmembrane</keyword>
<feature type="chain" id="PRO_5043747759" description="Prolactin receptor" evidence="15">
    <location>
        <begin position="19"/>
        <end position="477"/>
    </location>
</feature>
<name>A0A9Q0IMD3_9TELE</name>
<keyword evidence="6 15" id="KW-0732">Signal</keyword>
<evidence type="ECO:0000256" key="9">
    <source>
        <dbReference type="ARBA" id="ARBA00022989"/>
    </source>
</evidence>
<dbReference type="EMBL" id="JANIIK010000044">
    <property type="protein sequence ID" value="KAJ3603490.1"/>
    <property type="molecule type" value="Genomic_DNA"/>
</dbReference>
<evidence type="ECO:0000256" key="12">
    <source>
        <dbReference type="ARBA" id="ARBA00023170"/>
    </source>
</evidence>
<dbReference type="GO" id="GO:0009897">
    <property type="term" value="C:external side of plasma membrane"/>
    <property type="evidence" value="ECO:0007669"/>
    <property type="project" value="TreeGrafter"/>
</dbReference>
<keyword evidence="8" id="KW-0862">Zinc</keyword>
<sequence>MDVGVAAALSLVFGVVTCNEKETFTCWWRPGSDGGLPTTHRLFYHKEDSNGTFECPDYRSAGDNSCFFPRSHTSVWVSYWVTVVASNTLGNTSSETLEVDVVDIVRPSPPENVTVQVETLEGNPYLHVKWQPPPETDVSSGWVTLIYQLRVKRTGQEKWEEYVSGKQAHFNLHSLHLGERYALQVRCRLDHGHWSDWSDAASAQLPNSVMCLLIVKRKRVKEWLLPPIPGPKIRGFDFPPLQSRYSEQVLYGLVHRGFPPTPAYDDHPEECLVVPDGQEDVPDVRKAHVGKRSLIVPGFYRLSSATCRGGSARDPARGPKAVEGGASRAVTGTVTGSSARPSGEGWGIAPRLPTEEQPPSKISGEQSPERPAKPGGPPIVGNTMLGRFKDVGYVGAEEPETAVWALNEKQDYSRVRGVSFDNVLVLEKGNISPTVSSKEKDSHMDATDEAVLEEKDGACLLDNGYVDSIPSLAMLSY</sequence>
<evidence type="ECO:0000313" key="17">
    <source>
        <dbReference type="EMBL" id="KAJ3603490.1"/>
    </source>
</evidence>
<evidence type="ECO:0000313" key="18">
    <source>
        <dbReference type="Proteomes" id="UP001148018"/>
    </source>
</evidence>
<comment type="caution">
    <text evidence="17">The sequence shown here is derived from an EMBL/GenBank/DDBJ whole genome shotgun (WGS) entry which is preliminary data.</text>
</comment>
<comment type="similarity">
    <text evidence="2">Belongs to the type I cytokine receptor family. Type 1 subfamily.</text>
</comment>
<keyword evidence="18" id="KW-1185">Reference proteome</keyword>
<proteinExistence type="inferred from homology"/>
<evidence type="ECO:0000256" key="3">
    <source>
        <dbReference type="ARBA" id="ARBA00019818"/>
    </source>
</evidence>
<dbReference type="Proteomes" id="UP001148018">
    <property type="component" value="Unassembled WGS sequence"/>
</dbReference>
<dbReference type="GO" id="GO:0004896">
    <property type="term" value="F:cytokine receptor activity"/>
    <property type="evidence" value="ECO:0007669"/>
    <property type="project" value="TreeGrafter"/>
</dbReference>
<keyword evidence="7" id="KW-0677">Repeat</keyword>
<dbReference type="PANTHER" id="PTHR23037:SF46">
    <property type="entry name" value="INTERLEUKIN 5 RECEPTOR SUBUNIT ALPHA"/>
    <property type="match status" value="1"/>
</dbReference>
<dbReference type="SMART" id="SM00060">
    <property type="entry name" value="FN3"/>
    <property type="match status" value="2"/>
</dbReference>
<organism evidence="17 18">
    <name type="scientific">Muraenolepis orangiensis</name>
    <name type="common">Patagonian moray cod</name>
    <dbReference type="NCBI Taxonomy" id="630683"/>
    <lineage>
        <taxon>Eukaryota</taxon>
        <taxon>Metazoa</taxon>
        <taxon>Chordata</taxon>
        <taxon>Craniata</taxon>
        <taxon>Vertebrata</taxon>
        <taxon>Euteleostomi</taxon>
        <taxon>Actinopterygii</taxon>
        <taxon>Neopterygii</taxon>
        <taxon>Teleostei</taxon>
        <taxon>Neoteleostei</taxon>
        <taxon>Acanthomorphata</taxon>
        <taxon>Zeiogadaria</taxon>
        <taxon>Gadariae</taxon>
        <taxon>Gadiformes</taxon>
        <taxon>Muraenolepidoidei</taxon>
        <taxon>Muraenolepididae</taxon>
        <taxon>Muraenolepis</taxon>
    </lineage>
</organism>
<feature type="compositionally biased region" description="Polar residues" evidence="14">
    <location>
        <begin position="330"/>
        <end position="340"/>
    </location>
</feature>